<accession>A0AAD7WBI5</accession>
<protein>
    <submittedName>
        <fullName evidence="3">Uncharacterized protein</fullName>
    </submittedName>
</protein>
<keyword evidence="4" id="KW-1185">Reference proteome</keyword>
<evidence type="ECO:0000256" key="2">
    <source>
        <dbReference type="SAM" id="SignalP"/>
    </source>
</evidence>
<evidence type="ECO:0000313" key="3">
    <source>
        <dbReference type="EMBL" id="KAJ8390510.1"/>
    </source>
</evidence>
<gene>
    <name evidence="3" type="ORF">AAFF_G00103070</name>
</gene>
<proteinExistence type="predicted"/>
<feature type="region of interest" description="Disordered" evidence="1">
    <location>
        <begin position="202"/>
        <end position="233"/>
    </location>
</feature>
<comment type="caution">
    <text evidence="3">The sequence shown here is derived from an EMBL/GenBank/DDBJ whole genome shotgun (WGS) entry which is preliminary data.</text>
</comment>
<evidence type="ECO:0000313" key="4">
    <source>
        <dbReference type="Proteomes" id="UP001221898"/>
    </source>
</evidence>
<dbReference type="Proteomes" id="UP001221898">
    <property type="component" value="Unassembled WGS sequence"/>
</dbReference>
<name>A0AAD7WBI5_9TELE</name>
<organism evidence="3 4">
    <name type="scientific">Aldrovandia affinis</name>
    <dbReference type="NCBI Taxonomy" id="143900"/>
    <lineage>
        <taxon>Eukaryota</taxon>
        <taxon>Metazoa</taxon>
        <taxon>Chordata</taxon>
        <taxon>Craniata</taxon>
        <taxon>Vertebrata</taxon>
        <taxon>Euteleostomi</taxon>
        <taxon>Actinopterygii</taxon>
        <taxon>Neopterygii</taxon>
        <taxon>Teleostei</taxon>
        <taxon>Notacanthiformes</taxon>
        <taxon>Halosauridae</taxon>
        <taxon>Aldrovandia</taxon>
    </lineage>
</organism>
<dbReference type="AlphaFoldDB" id="A0AAD7WBI5"/>
<keyword evidence="2" id="KW-0732">Signal</keyword>
<feature type="chain" id="PRO_5041931928" evidence="2">
    <location>
        <begin position="19"/>
        <end position="251"/>
    </location>
</feature>
<dbReference type="Gene3D" id="2.140.10.30">
    <property type="entry name" value="Dipeptidylpeptidase IV, N-terminal domain"/>
    <property type="match status" value="1"/>
</dbReference>
<evidence type="ECO:0000256" key="1">
    <source>
        <dbReference type="SAM" id="MobiDB-lite"/>
    </source>
</evidence>
<dbReference type="EMBL" id="JAINUG010000168">
    <property type="protein sequence ID" value="KAJ8390510.1"/>
    <property type="molecule type" value="Genomic_DNA"/>
</dbReference>
<sequence>MVVILGVLSLVILSVILLTPDESHLSQLSPLTVEDLETEEFKLHDPCVTWLNENEVTLRSRAGHILKYSLHLNLTTTLLDNSTFDLKAAKFKVSADQKFVLLAYNIHPSARRATMSVQDLSHWQTPQRTSPVEVTHHTWRAASTHPVPPDSSGHPRGNHHLATGQPCSARRATMSVQDLSHWQTPQRTLPVEVTHHTWRAASTHPVPPDSSGHRRGNHHLATGQPCVQGPVRARKPSRVAYVLRLDSPAHP</sequence>
<reference evidence="3" key="1">
    <citation type="journal article" date="2023" name="Science">
        <title>Genome structures resolve the early diversification of teleost fishes.</title>
        <authorList>
            <person name="Parey E."/>
            <person name="Louis A."/>
            <person name="Montfort J."/>
            <person name="Bouchez O."/>
            <person name="Roques C."/>
            <person name="Iampietro C."/>
            <person name="Lluch J."/>
            <person name="Castinel A."/>
            <person name="Donnadieu C."/>
            <person name="Desvignes T."/>
            <person name="Floi Bucao C."/>
            <person name="Jouanno E."/>
            <person name="Wen M."/>
            <person name="Mejri S."/>
            <person name="Dirks R."/>
            <person name="Jansen H."/>
            <person name="Henkel C."/>
            <person name="Chen W.J."/>
            <person name="Zahm M."/>
            <person name="Cabau C."/>
            <person name="Klopp C."/>
            <person name="Thompson A.W."/>
            <person name="Robinson-Rechavi M."/>
            <person name="Braasch I."/>
            <person name="Lecointre G."/>
            <person name="Bobe J."/>
            <person name="Postlethwait J.H."/>
            <person name="Berthelot C."/>
            <person name="Roest Crollius H."/>
            <person name="Guiguen Y."/>
        </authorList>
    </citation>
    <scope>NUCLEOTIDE SEQUENCE</scope>
    <source>
        <strain evidence="3">NC1722</strain>
    </source>
</reference>
<feature type="signal peptide" evidence="2">
    <location>
        <begin position="1"/>
        <end position="18"/>
    </location>
</feature>